<dbReference type="OMA" id="ANHIEQP"/>
<keyword evidence="3" id="KW-1185">Reference proteome</keyword>
<dbReference type="Bgee" id="WBGene00021968">
    <property type="expression patterns" value="Expressed in material anatomical entity and 2 other cell types or tissues"/>
</dbReference>
<accession>O76621</accession>
<keyword evidence="1" id="KW-0175">Coiled coil</keyword>
<evidence type="ECO:0000313" key="2">
    <source>
        <dbReference type="EMBL" id="CCD71446.1"/>
    </source>
</evidence>
<dbReference type="AGR" id="WB:WBGene00021968"/>
<gene>
    <name evidence="2" type="ORF">CELE_Y57G7A.5</name>
    <name evidence="2 4" type="ORF">Y57G7A.5</name>
</gene>
<dbReference type="OrthoDB" id="5813454at2759"/>
<dbReference type="AlphaFoldDB" id="O76621"/>
<protein>
    <submittedName>
        <fullName evidence="2">Coiled-coil domain-containing protein 96</fullName>
    </submittedName>
</protein>
<name>O76621_CAEEL</name>
<dbReference type="DIP" id="DIP-25277N"/>
<organism evidence="2 3">
    <name type="scientific">Caenorhabditis elegans</name>
    <dbReference type="NCBI Taxonomy" id="6239"/>
    <lineage>
        <taxon>Eukaryota</taxon>
        <taxon>Metazoa</taxon>
        <taxon>Ecdysozoa</taxon>
        <taxon>Nematoda</taxon>
        <taxon>Chromadorea</taxon>
        <taxon>Rhabditida</taxon>
        <taxon>Rhabditina</taxon>
        <taxon>Rhabditomorpha</taxon>
        <taxon>Rhabditoidea</taxon>
        <taxon>Rhabditidae</taxon>
        <taxon>Peloderinae</taxon>
        <taxon>Caenorhabditis</taxon>
    </lineage>
</organism>
<dbReference type="SMR" id="O76621"/>
<reference evidence="2 3" key="1">
    <citation type="journal article" date="1998" name="Science">
        <title>Genome sequence of the nematode C. elegans: a platform for investigating biology.</title>
        <authorList>
            <consortium name="The C. elegans sequencing consortium"/>
            <person name="Sulson J.E."/>
            <person name="Waterston R."/>
        </authorList>
    </citation>
    <scope>NUCLEOTIDE SEQUENCE [LARGE SCALE GENOMIC DNA]</scope>
    <source>
        <strain evidence="2 3">Bristol N2</strain>
    </source>
</reference>
<proteinExistence type="predicted"/>
<evidence type="ECO:0000313" key="4">
    <source>
        <dbReference type="WormBase" id="Y57G7A.5"/>
    </source>
</evidence>
<dbReference type="PaxDb" id="6239-Y57G7A.5"/>
<dbReference type="RefSeq" id="NP_493937.1">
    <property type="nucleotide sequence ID" value="NM_061536.3"/>
</dbReference>
<dbReference type="Proteomes" id="UP000001940">
    <property type="component" value="Chromosome II"/>
</dbReference>
<dbReference type="KEGG" id="cel:CELE_Y57G7A.5"/>
<dbReference type="InParanoid" id="O76621"/>
<dbReference type="eggNOG" id="ENOG502TI2Y">
    <property type="taxonomic scope" value="Eukaryota"/>
</dbReference>
<dbReference type="EMBL" id="BX284602">
    <property type="protein sequence ID" value="CCD71446.1"/>
    <property type="molecule type" value="Genomic_DNA"/>
</dbReference>
<feature type="coiled-coil region" evidence="1">
    <location>
        <begin position="119"/>
        <end position="146"/>
    </location>
</feature>
<sequence length="244" mass="28419">MEVEIEDIDEVATLTETDIVEIQTKLIEDLQEMVVKDKEKHEKLLKLGEHVLDEQTRLRTRLSEEFGDFLNRSKRSLTRNFETADGNVYSFEKNLRELLHLYITVHNRVKQDEKEVAKQDEFLNQIDRNEMELKDLRDNIRSLRSELTVDVGPVSSVTSKTSGIEANFIVKPYKPLETELATQIVRVNRELEILKMQLPNCDHFPNLMNPVQKLGEKVTGMVMKDLPAKKLQDFLDTLPPMKRD</sequence>
<evidence type="ECO:0000313" key="3">
    <source>
        <dbReference type="Proteomes" id="UP000001940"/>
    </source>
</evidence>
<evidence type="ECO:0000256" key="1">
    <source>
        <dbReference type="SAM" id="Coils"/>
    </source>
</evidence>
<dbReference type="UCSC" id="Y57G7A.5">
    <property type="organism name" value="c. elegans"/>
</dbReference>
<dbReference type="IntAct" id="O76621">
    <property type="interactions" value="1"/>
</dbReference>
<dbReference type="GeneID" id="173505"/>
<dbReference type="CTD" id="173505"/>
<dbReference type="STRING" id="6239.Y57G7A.5.1"/>
<dbReference type="PIR" id="T37206">
    <property type="entry name" value="T37206"/>
</dbReference>
<dbReference type="HOGENOM" id="CLU_1138891_0_0_1"/>
<dbReference type="WormBase" id="Y57G7A.5">
    <property type="protein sequence ID" value="CE19634"/>
    <property type="gene ID" value="WBGene00021968"/>
</dbReference>